<dbReference type="InterPro" id="IPR035906">
    <property type="entry name" value="MetI-like_sf"/>
</dbReference>
<dbReference type="InterPro" id="IPR050366">
    <property type="entry name" value="BP-dependent_transpt_permease"/>
</dbReference>
<feature type="transmembrane region" description="Helical" evidence="7">
    <location>
        <begin position="173"/>
        <end position="195"/>
    </location>
</feature>
<dbReference type="CDD" id="cd06261">
    <property type="entry name" value="TM_PBP2"/>
    <property type="match status" value="1"/>
</dbReference>
<evidence type="ECO:0000256" key="3">
    <source>
        <dbReference type="ARBA" id="ARBA00022475"/>
    </source>
</evidence>
<protein>
    <submittedName>
        <fullName evidence="9">Peptide ABC transporter permease</fullName>
    </submittedName>
</protein>
<dbReference type="OrthoDB" id="9797472at2"/>
<gene>
    <name evidence="9" type="ORF">PCC6912_49900</name>
</gene>
<evidence type="ECO:0000256" key="4">
    <source>
        <dbReference type="ARBA" id="ARBA00022692"/>
    </source>
</evidence>
<dbReference type="Pfam" id="PF00528">
    <property type="entry name" value="BPD_transp_1"/>
    <property type="match status" value="1"/>
</dbReference>
<dbReference type="EMBL" id="RSCJ01000026">
    <property type="protein sequence ID" value="RUR75147.1"/>
    <property type="molecule type" value="Genomic_DNA"/>
</dbReference>
<comment type="caution">
    <text evidence="9">The sequence shown here is derived from an EMBL/GenBank/DDBJ whole genome shotgun (WGS) entry which is preliminary data.</text>
</comment>
<keyword evidence="4 7" id="KW-0812">Transmembrane</keyword>
<name>A0A3S0ZFD7_CHLFR</name>
<feature type="domain" description="ABC transmembrane type-1" evidence="8">
    <location>
        <begin position="102"/>
        <end position="302"/>
    </location>
</feature>
<dbReference type="GO" id="GO:0005886">
    <property type="term" value="C:plasma membrane"/>
    <property type="evidence" value="ECO:0007669"/>
    <property type="project" value="UniProtKB-SubCell"/>
</dbReference>
<dbReference type="RefSeq" id="WP_016873697.1">
    <property type="nucleotide sequence ID" value="NZ_AJLN01000047.1"/>
</dbReference>
<evidence type="ECO:0000313" key="10">
    <source>
        <dbReference type="Proteomes" id="UP000268857"/>
    </source>
</evidence>
<dbReference type="Gene3D" id="1.10.3720.10">
    <property type="entry name" value="MetI-like"/>
    <property type="match status" value="1"/>
</dbReference>
<evidence type="ECO:0000313" key="9">
    <source>
        <dbReference type="EMBL" id="RUR75147.1"/>
    </source>
</evidence>
<evidence type="ECO:0000259" key="8">
    <source>
        <dbReference type="PROSITE" id="PS50928"/>
    </source>
</evidence>
<feature type="transmembrane region" description="Helical" evidence="7">
    <location>
        <begin position="230"/>
        <end position="259"/>
    </location>
</feature>
<comment type="subcellular location">
    <subcellularLocation>
        <location evidence="1 7">Cell membrane</location>
        <topology evidence="1 7">Multi-pass membrane protein</topology>
    </subcellularLocation>
</comment>
<dbReference type="Pfam" id="PF12911">
    <property type="entry name" value="OppC_N"/>
    <property type="match status" value="1"/>
</dbReference>
<proteinExistence type="inferred from homology"/>
<keyword evidence="3" id="KW-1003">Cell membrane</keyword>
<dbReference type="InterPro" id="IPR025966">
    <property type="entry name" value="OppC_N"/>
</dbReference>
<feature type="transmembrane region" description="Helical" evidence="7">
    <location>
        <begin position="104"/>
        <end position="132"/>
    </location>
</feature>
<dbReference type="SUPFAM" id="SSF161098">
    <property type="entry name" value="MetI-like"/>
    <property type="match status" value="1"/>
</dbReference>
<dbReference type="STRING" id="211165.GCA_000317285_01137"/>
<accession>A0A3S0ZFD7</accession>
<dbReference type="Proteomes" id="UP000268857">
    <property type="component" value="Unassembled WGS sequence"/>
</dbReference>
<dbReference type="InterPro" id="IPR000515">
    <property type="entry name" value="MetI-like"/>
</dbReference>
<dbReference type="PANTHER" id="PTHR43386">
    <property type="entry name" value="OLIGOPEPTIDE TRANSPORT SYSTEM PERMEASE PROTEIN APPC"/>
    <property type="match status" value="1"/>
</dbReference>
<evidence type="ECO:0000256" key="1">
    <source>
        <dbReference type="ARBA" id="ARBA00004651"/>
    </source>
</evidence>
<evidence type="ECO:0000256" key="6">
    <source>
        <dbReference type="ARBA" id="ARBA00023136"/>
    </source>
</evidence>
<feature type="transmembrane region" description="Helical" evidence="7">
    <location>
        <begin position="41"/>
        <end position="63"/>
    </location>
</feature>
<dbReference type="PANTHER" id="PTHR43386:SF23">
    <property type="entry name" value="ABC TRANSPORTER"/>
    <property type="match status" value="1"/>
</dbReference>
<comment type="similarity">
    <text evidence="7">Belongs to the binding-protein-dependent transport system permease family.</text>
</comment>
<keyword evidence="6 7" id="KW-0472">Membrane</keyword>
<dbReference type="AlphaFoldDB" id="A0A3S0ZFD7"/>
<evidence type="ECO:0000256" key="2">
    <source>
        <dbReference type="ARBA" id="ARBA00022448"/>
    </source>
</evidence>
<keyword evidence="5 7" id="KW-1133">Transmembrane helix</keyword>
<evidence type="ECO:0000256" key="5">
    <source>
        <dbReference type="ARBA" id="ARBA00022989"/>
    </source>
</evidence>
<dbReference type="GO" id="GO:0055085">
    <property type="term" value="P:transmembrane transport"/>
    <property type="evidence" value="ECO:0007669"/>
    <property type="project" value="InterPro"/>
</dbReference>
<feature type="transmembrane region" description="Helical" evidence="7">
    <location>
        <begin position="144"/>
        <end position="161"/>
    </location>
</feature>
<dbReference type="PROSITE" id="PS50928">
    <property type="entry name" value="ABC_TM1"/>
    <property type="match status" value="1"/>
</dbReference>
<keyword evidence="2 7" id="KW-0813">Transport</keyword>
<evidence type="ECO:0000256" key="7">
    <source>
        <dbReference type="RuleBase" id="RU363032"/>
    </source>
</evidence>
<reference evidence="9 10" key="1">
    <citation type="journal article" date="2019" name="Genome Biol. Evol.">
        <title>Day and night: Metabolic profiles and evolutionary relationships of six axenic non-marine cyanobacteria.</title>
        <authorList>
            <person name="Will S.E."/>
            <person name="Henke P."/>
            <person name="Boedeker C."/>
            <person name="Huang S."/>
            <person name="Brinkmann H."/>
            <person name="Rohde M."/>
            <person name="Jarek M."/>
            <person name="Friedl T."/>
            <person name="Seufert S."/>
            <person name="Schumacher M."/>
            <person name="Overmann J."/>
            <person name="Neumann-Schaal M."/>
            <person name="Petersen J."/>
        </authorList>
    </citation>
    <scope>NUCLEOTIDE SEQUENCE [LARGE SCALE GENOMIC DNA]</scope>
    <source>
        <strain evidence="9 10">PCC 6912</strain>
    </source>
</reference>
<organism evidence="9 10">
    <name type="scientific">Chlorogloeopsis fritschii PCC 6912</name>
    <dbReference type="NCBI Taxonomy" id="211165"/>
    <lineage>
        <taxon>Bacteria</taxon>
        <taxon>Bacillati</taxon>
        <taxon>Cyanobacteriota</taxon>
        <taxon>Cyanophyceae</taxon>
        <taxon>Nostocales</taxon>
        <taxon>Chlorogloeopsidaceae</taxon>
        <taxon>Chlorogloeopsis</taxon>
    </lineage>
</organism>
<keyword evidence="10" id="KW-1185">Reference proteome</keyword>
<feature type="transmembrane region" description="Helical" evidence="7">
    <location>
        <begin position="279"/>
        <end position="302"/>
    </location>
</feature>
<sequence>MFKRSPDPIPEVGISPVTADITPIQGTPKQDAWRKFRRNRAAMLATVVLLIIVLSVLFGPLIYTTPINKVDFSQATLPPSWEHPFGTNDLGQDILARVLYGGRISIAVGIFSMLVAIFLGTLVGAISGFFGGWLDMILMRCTDLCLALPRLPLLLLVIFLFRDAIRAIAGPELGIFVLVVLVIGGLNWMSVARLVRAGFLTVREMEFVTAARALGATPWRLIWMHILPNVISPVLVAATLAVSTAIITESTLSFFGLGFPPDVPTWGRMLYEAQNFLEFAPYMVIFPGMAIFLTVLSINYIGDGLRDAFDPRLS</sequence>